<keyword evidence="4" id="KW-1133">Transmembrane helix</keyword>
<reference evidence="6 7" key="1">
    <citation type="journal article" date="2021" name="J. Gen. Plant Pathol.">
        <title>Enrichment of phytoplasma genome DNA through a methyl-CpG binding domain-mediated method for efficient genome sequencing.</title>
        <authorList>
            <person name="Nijo T."/>
            <person name="Iwabuchi N."/>
            <person name="Tokuda R."/>
            <person name="Suzuki T."/>
            <person name="Matsumoto O."/>
            <person name="Miyazaki A."/>
            <person name="Maejima K."/>
            <person name="Oshima K."/>
            <person name="Namba S."/>
            <person name="Yamaji Y."/>
        </authorList>
    </citation>
    <scope>NUCLEOTIDE SEQUENCE [LARGE SCALE GENOMIC DNA]</scope>
    <source>
        <strain evidence="6 7">HP</strain>
    </source>
</reference>
<evidence type="ECO:0000256" key="1">
    <source>
        <dbReference type="ARBA" id="ARBA00005695"/>
    </source>
</evidence>
<sequence>MEQSRFKNFLKNIKKGLIIGSSITVVLSIIITLLIIKKPWSKKGFNFDKNTVNIAVPADTKGFDVASESVTSSSYSHHVLSMIHDTLLHKNKDGNLESRLAWIPEKNGNELTFTLKDNIFFHNGKSLNTDDIIFTFKRAQNNKHKQFLEIQEIIKIDNKKFKVVLTDDNLWWDFKFCNFFRVLSEETIKNAGTNEADIQKALQVGAGPYKLVNYEKDDKLQFELFDSYYNKERIQNSPKKINFFVSKDDDTNLQKLETDEFDAINYPGMKIKDVRQKLGDKVKIVENDSVSCSYMYLNKKNTPLEIRKIISQTIDTDKIKQELDLQSQVLNSYLPSSLIGYNSNLKYNLDFESAKNCVNKLEPKKKKLKIAASKGPLTFQPKIIEQLKNVGFDVEFIQEDFNIVIPNMTKDNSDINILFLGENHEMYYGHKALVDYFFTNNNENNFCHINQDDLEQIENKLIKAQKTSNKEEYTNLVKEVSKYIHDQVYVIPLYTAPSYFITSKSIKQGFTTDAFSKLEFTDIRKEK</sequence>
<dbReference type="Gene3D" id="3.40.190.10">
    <property type="entry name" value="Periplasmic binding protein-like II"/>
    <property type="match status" value="1"/>
</dbReference>
<dbReference type="Proteomes" id="UP000677853">
    <property type="component" value="Unassembled WGS sequence"/>
</dbReference>
<dbReference type="PIRSF" id="PIRSF002741">
    <property type="entry name" value="MppA"/>
    <property type="match status" value="1"/>
</dbReference>
<dbReference type="EMBL" id="BMZZ01000005">
    <property type="protein sequence ID" value="GFZ75337.1"/>
    <property type="molecule type" value="Genomic_DNA"/>
</dbReference>
<dbReference type="Pfam" id="PF00496">
    <property type="entry name" value="SBP_bac_5"/>
    <property type="match status" value="1"/>
</dbReference>
<protein>
    <submittedName>
        <fullName evidence="6">Peptide ABC transporter substrate-binding protein</fullName>
    </submittedName>
</protein>
<feature type="domain" description="Solute-binding protein family 5" evidence="5">
    <location>
        <begin position="103"/>
        <end position="442"/>
    </location>
</feature>
<keyword evidence="4" id="KW-0812">Transmembrane</keyword>
<name>A0ABQ1EJX7_9MOLU</name>
<keyword evidence="7" id="KW-1185">Reference proteome</keyword>
<accession>A0ABQ1EJX7</accession>
<keyword evidence="4" id="KW-0472">Membrane</keyword>
<dbReference type="CDD" id="cd00995">
    <property type="entry name" value="PBP2_NikA_DppA_OppA_like"/>
    <property type="match status" value="1"/>
</dbReference>
<dbReference type="InterPro" id="IPR039424">
    <property type="entry name" value="SBP_5"/>
</dbReference>
<dbReference type="InterPro" id="IPR000914">
    <property type="entry name" value="SBP_5_dom"/>
</dbReference>
<dbReference type="PANTHER" id="PTHR30290:SF9">
    <property type="entry name" value="OLIGOPEPTIDE-BINDING PROTEIN APPA"/>
    <property type="match status" value="1"/>
</dbReference>
<keyword evidence="3" id="KW-0732">Signal</keyword>
<evidence type="ECO:0000256" key="4">
    <source>
        <dbReference type="SAM" id="Phobius"/>
    </source>
</evidence>
<dbReference type="RefSeq" id="WP_212775473.1">
    <property type="nucleotide sequence ID" value="NZ_BMZZ01000005.1"/>
</dbReference>
<dbReference type="InterPro" id="IPR030678">
    <property type="entry name" value="Peptide/Ni-bd"/>
</dbReference>
<evidence type="ECO:0000313" key="6">
    <source>
        <dbReference type="EMBL" id="GFZ75337.1"/>
    </source>
</evidence>
<proteinExistence type="inferred from homology"/>
<feature type="transmembrane region" description="Helical" evidence="4">
    <location>
        <begin position="16"/>
        <end position="36"/>
    </location>
</feature>
<evidence type="ECO:0000313" key="7">
    <source>
        <dbReference type="Proteomes" id="UP000677853"/>
    </source>
</evidence>
<evidence type="ECO:0000256" key="3">
    <source>
        <dbReference type="ARBA" id="ARBA00022729"/>
    </source>
</evidence>
<comment type="caution">
    <text evidence="6">The sequence shown here is derived from an EMBL/GenBank/DDBJ whole genome shotgun (WGS) entry which is preliminary data.</text>
</comment>
<dbReference type="Gene3D" id="3.10.105.10">
    <property type="entry name" value="Dipeptide-binding Protein, Domain 3"/>
    <property type="match status" value="1"/>
</dbReference>
<dbReference type="Gene3D" id="3.90.76.10">
    <property type="entry name" value="Dipeptide-binding Protein, Domain 1"/>
    <property type="match status" value="1"/>
</dbReference>
<gene>
    <name evidence="6" type="ORF">HPP_2950</name>
</gene>
<keyword evidence="2" id="KW-0813">Transport</keyword>
<dbReference type="PANTHER" id="PTHR30290">
    <property type="entry name" value="PERIPLASMIC BINDING COMPONENT OF ABC TRANSPORTER"/>
    <property type="match status" value="1"/>
</dbReference>
<dbReference type="SUPFAM" id="SSF53850">
    <property type="entry name" value="Periplasmic binding protein-like II"/>
    <property type="match status" value="1"/>
</dbReference>
<evidence type="ECO:0000259" key="5">
    <source>
        <dbReference type="Pfam" id="PF00496"/>
    </source>
</evidence>
<comment type="similarity">
    <text evidence="1">Belongs to the bacterial solute-binding protein 5 family.</text>
</comment>
<evidence type="ECO:0000256" key="2">
    <source>
        <dbReference type="ARBA" id="ARBA00022448"/>
    </source>
</evidence>
<organism evidence="6 7">
    <name type="scientific">Hydrangea phyllody phytoplasma</name>
    <dbReference type="NCBI Taxonomy" id="238673"/>
    <lineage>
        <taxon>Bacteria</taxon>
        <taxon>Bacillati</taxon>
        <taxon>Mycoplasmatota</taxon>
        <taxon>Mollicutes</taxon>
        <taxon>Acholeplasmatales</taxon>
        <taxon>Acholeplasmataceae</taxon>
        <taxon>Candidatus Phytoplasma</taxon>
        <taxon>16SrI (Aster yellows group)</taxon>
    </lineage>
</organism>